<name>A0A377LVX8_ENTCL</name>
<dbReference type="Proteomes" id="UP000255106">
    <property type="component" value="Unassembled WGS sequence"/>
</dbReference>
<gene>
    <name evidence="1" type="ORF">NCTC10005_02504</name>
</gene>
<protein>
    <recommendedName>
        <fullName evidence="3">SnoaL-like domain-containing protein</fullName>
    </recommendedName>
</protein>
<reference evidence="1 2" key="1">
    <citation type="submission" date="2018-06" db="EMBL/GenBank/DDBJ databases">
        <authorList>
            <consortium name="Pathogen Informatics"/>
            <person name="Doyle S."/>
        </authorList>
    </citation>
    <scope>NUCLEOTIDE SEQUENCE [LARGE SCALE GENOMIC DNA]</scope>
    <source>
        <strain evidence="1 2">NCTC10005</strain>
    </source>
</reference>
<proteinExistence type="predicted"/>
<dbReference type="InterPro" id="IPR032710">
    <property type="entry name" value="NTF2-like_dom_sf"/>
</dbReference>
<sequence length="161" mass="17948">MSIITSLIADTDNAAQREKMACLLTRLFNGDIDPAEVFTPDYQQVTDGHTLDYRGFIQHLSHVRSQTRTIAFTVAEIACHDELLADRHIVTVTYPGGRQAEIEVYLFAALREGKSGGSMKSRGPSAAMLQIARWPMRQSNVTPPGAVRYGYIPQHNAQIFR</sequence>
<dbReference type="EMBL" id="UGJB01000004">
    <property type="protein sequence ID" value="STQ09783.1"/>
    <property type="molecule type" value="Genomic_DNA"/>
</dbReference>
<dbReference type="Gene3D" id="3.10.450.50">
    <property type="match status" value="1"/>
</dbReference>
<dbReference type="AlphaFoldDB" id="A0A377LVX8"/>
<dbReference type="SUPFAM" id="SSF54427">
    <property type="entry name" value="NTF2-like"/>
    <property type="match status" value="1"/>
</dbReference>
<organism evidence="1 2">
    <name type="scientific">Enterobacter cloacae</name>
    <dbReference type="NCBI Taxonomy" id="550"/>
    <lineage>
        <taxon>Bacteria</taxon>
        <taxon>Pseudomonadati</taxon>
        <taxon>Pseudomonadota</taxon>
        <taxon>Gammaproteobacteria</taxon>
        <taxon>Enterobacterales</taxon>
        <taxon>Enterobacteriaceae</taxon>
        <taxon>Enterobacter</taxon>
        <taxon>Enterobacter cloacae complex</taxon>
    </lineage>
</organism>
<evidence type="ECO:0000313" key="1">
    <source>
        <dbReference type="EMBL" id="STQ09783.1"/>
    </source>
</evidence>
<evidence type="ECO:0008006" key="3">
    <source>
        <dbReference type="Google" id="ProtNLM"/>
    </source>
</evidence>
<accession>A0A377LVX8</accession>
<evidence type="ECO:0000313" key="2">
    <source>
        <dbReference type="Proteomes" id="UP000255106"/>
    </source>
</evidence>